<dbReference type="PANTHER" id="PTHR24220:SF86">
    <property type="entry name" value="ABC TRANSPORTER ABCH.1"/>
    <property type="match status" value="1"/>
</dbReference>
<keyword evidence="6" id="KW-1185">Reference proteome</keyword>
<evidence type="ECO:0000259" key="4">
    <source>
        <dbReference type="PROSITE" id="PS50893"/>
    </source>
</evidence>
<dbReference type="SUPFAM" id="SSF52540">
    <property type="entry name" value="P-loop containing nucleoside triphosphate hydrolases"/>
    <property type="match status" value="1"/>
</dbReference>
<evidence type="ECO:0000256" key="3">
    <source>
        <dbReference type="ARBA" id="ARBA00022840"/>
    </source>
</evidence>
<name>A0A2K5AT18_9ARCH</name>
<evidence type="ECO:0000313" key="6">
    <source>
        <dbReference type="Proteomes" id="UP000236248"/>
    </source>
</evidence>
<dbReference type="InterPro" id="IPR003593">
    <property type="entry name" value="AAA+_ATPase"/>
</dbReference>
<dbReference type="InterPro" id="IPR015854">
    <property type="entry name" value="ABC_transpr_LolD-like"/>
</dbReference>
<dbReference type="GO" id="GO:0098796">
    <property type="term" value="C:membrane protein complex"/>
    <property type="evidence" value="ECO:0007669"/>
    <property type="project" value="UniProtKB-ARBA"/>
</dbReference>
<gene>
    <name evidence="5" type="ORF">NCAV_1627</name>
</gene>
<dbReference type="InterPro" id="IPR003439">
    <property type="entry name" value="ABC_transporter-like_ATP-bd"/>
</dbReference>
<feature type="domain" description="ABC transporter" evidence="4">
    <location>
        <begin position="12"/>
        <end position="236"/>
    </location>
</feature>
<reference evidence="6" key="1">
    <citation type="submission" date="2018-01" db="EMBL/GenBank/DDBJ databases">
        <authorList>
            <person name="Kerou L M."/>
        </authorList>
    </citation>
    <scope>NUCLEOTIDE SEQUENCE [LARGE SCALE GENOMIC DNA]</scope>
    <source>
        <strain evidence="6">SCU2</strain>
    </source>
</reference>
<accession>A0A2K5AT18</accession>
<organism evidence="5 6">
    <name type="scientific">Candidatus Nitrosocaldus cavascurensis</name>
    <dbReference type="NCBI Taxonomy" id="2058097"/>
    <lineage>
        <taxon>Archaea</taxon>
        <taxon>Nitrososphaerota</taxon>
        <taxon>Nitrososphaeria</taxon>
        <taxon>Candidatus Nitrosocaldales</taxon>
        <taxon>Candidatus Nitrosocaldaceae</taxon>
        <taxon>Candidatus Nitrosocaldus</taxon>
    </lineage>
</organism>
<evidence type="ECO:0000256" key="1">
    <source>
        <dbReference type="ARBA" id="ARBA00022448"/>
    </source>
</evidence>
<dbReference type="InterPro" id="IPR017911">
    <property type="entry name" value="MacB-like_ATP-bd"/>
</dbReference>
<dbReference type="InterPro" id="IPR017871">
    <property type="entry name" value="ABC_transporter-like_CS"/>
</dbReference>
<dbReference type="FunFam" id="3.40.50.300:FF:000032">
    <property type="entry name" value="Export ABC transporter ATP-binding protein"/>
    <property type="match status" value="1"/>
</dbReference>
<dbReference type="GO" id="GO:0022857">
    <property type="term" value="F:transmembrane transporter activity"/>
    <property type="evidence" value="ECO:0007669"/>
    <property type="project" value="UniProtKB-ARBA"/>
</dbReference>
<dbReference type="GO" id="GO:0005524">
    <property type="term" value="F:ATP binding"/>
    <property type="evidence" value="ECO:0007669"/>
    <property type="project" value="UniProtKB-KW"/>
</dbReference>
<keyword evidence="1" id="KW-0813">Transport</keyword>
<dbReference type="Pfam" id="PF00005">
    <property type="entry name" value="ABC_tran"/>
    <property type="match status" value="1"/>
</dbReference>
<dbReference type="SMART" id="SM00382">
    <property type="entry name" value="AAA"/>
    <property type="match status" value="1"/>
</dbReference>
<evidence type="ECO:0000313" key="5">
    <source>
        <dbReference type="EMBL" id="SPC34790.1"/>
    </source>
</evidence>
<dbReference type="Proteomes" id="UP000236248">
    <property type="component" value="Chromosome NCAV"/>
</dbReference>
<evidence type="ECO:0000256" key="2">
    <source>
        <dbReference type="ARBA" id="ARBA00022741"/>
    </source>
</evidence>
<dbReference type="InterPro" id="IPR027417">
    <property type="entry name" value="P-loop_NTPase"/>
</dbReference>
<dbReference type="Gene3D" id="3.40.50.300">
    <property type="entry name" value="P-loop containing nucleotide triphosphate hydrolases"/>
    <property type="match status" value="1"/>
</dbReference>
<dbReference type="PROSITE" id="PS50893">
    <property type="entry name" value="ABC_TRANSPORTER_2"/>
    <property type="match status" value="1"/>
</dbReference>
<dbReference type="CDD" id="cd03255">
    <property type="entry name" value="ABC_MJ0796_LolCDE_FtsE"/>
    <property type="match status" value="1"/>
</dbReference>
<proteinExistence type="predicted"/>
<dbReference type="GO" id="GO:0016887">
    <property type="term" value="F:ATP hydrolysis activity"/>
    <property type="evidence" value="ECO:0007669"/>
    <property type="project" value="InterPro"/>
</dbReference>
<keyword evidence="2" id="KW-0547">Nucleotide-binding</keyword>
<dbReference type="EMBL" id="LT981265">
    <property type="protein sequence ID" value="SPC34790.1"/>
    <property type="molecule type" value="Genomic_DNA"/>
</dbReference>
<dbReference type="PROSITE" id="PS00211">
    <property type="entry name" value="ABC_TRANSPORTER_1"/>
    <property type="match status" value="1"/>
</dbReference>
<keyword evidence="3 5" id="KW-0067">ATP-binding</keyword>
<dbReference type="KEGG" id="ncv:NCAV_1627"/>
<dbReference type="AlphaFoldDB" id="A0A2K5AT18"/>
<dbReference type="GO" id="GO:0005886">
    <property type="term" value="C:plasma membrane"/>
    <property type="evidence" value="ECO:0007669"/>
    <property type="project" value="TreeGrafter"/>
</dbReference>
<protein>
    <submittedName>
        <fullName evidence="5">Uncharacterized ABC transporter ATP-binding protein TM_0352</fullName>
    </submittedName>
</protein>
<dbReference type="PANTHER" id="PTHR24220">
    <property type="entry name" value="IMPORT ATP-BINDING PROTEIN"/>
    <property type="match status" value="1"/>
</dbReference>
<sequence length="236" mass="26113">MYNHRMDSGVVLRTENLSKIYNGGYVKVAALKNVNLTIRRGEFVTIIGPSGSGKSTLLNLLGALDRPTSGKVYIDGIDIYSYSDRELAIIRNRKIGFIFQAFNLINRSTVLKNIEMPAIIAGVPKDVRIAKAMQLLKMLGIEDKADFKPISLSGGQQQRVAIARALINDPAIILADEPTGNLDSKTGLEVIELLNTLCSKYNKTVIMVTHNLEHASMSTRSIYIRDGMIEKEVVYQ</sequence>